<dbReference type="InterPro" id="IPR005829">
    <property type="entry name" value="Sugar_transporter_CS"/>
</dbReference>
<evidence type="ECO:0000256" key="2">
    <source>
        <dbReference type="ARBA" id="ARBA00010992"/>
    </source>
</evidence>
<dbReference type="AlphaFoldDB" id="A0A8S2T5E3"/>
<comment type="caution">
    <text evidence="8">The sequence shown here is derived from an EMBL/GenBank/DDBJ whole genome shotgun (WGS) entry which is preliminary data.</text>
</comment>
<feature type="transmembrane region" description="Helical" evidence="6">
    <location>
        <begin position="92"/>
        <end position="114"/>
    </location>
</feature>
<dbReference type="PROSITE" id="PS00217">
    <property type="entry name" value="SUGAR_TRANSPORT_2"/>
    <property type="match status" value="1"/>
</dbReference>
<feature type="domain" description="Major facilitator superfamily (MFS) profile" evidence="7">
    <location>
        <begin position="14"/>
        <end position="152"/>
    </location>
</feature>
<dbReference type="PRINTS" id="PR00171">
    <property type="entry name" value="SUGRTRNSPORT"/>
</dbReference>
<dbReference type="PANTHER" id="PTHR48022:SF2">
    <property type="entry name" value="PLASTIDIC GLUCOSE TRANSPORTER 4"/>
    <property type="match status" value="1"/>
</dbReference>
<dbReference type="InterPro" id="IPR003663">
    <property type="entry name" value="Sugar/inositol_transpt"/>
</dbReference>
<feature type="transmembrane region" description="Helical" evidence="6">
    <location>
        <begin position="12"/>
        <end position="42"/>
    </location>
</feature>
<dbReference type="EMBL" id="CAJOBA010051163">
    <property type="protein sequence ID" value="CAF4241821.1"/>
    <property type="molecule type" value="Genomic_DNA"/>
</dbReference>
<comment type="similarity">
    <text evidence="2">Belongs to the major facilitator superfamily. Sugar transporter (TC 2.A.1.1) family.</text>
</comment>
<keyword evidence="5 6" id="KW-0472">Membrane</keyword>
<dbReference type="PANTHER" id="PTHR48022">
    <property type="entry name" value="PLASTIDIC GLUCOSE TRANSPORTER 4"/>
    <property type="match status" value="1"/>
</dbReference>
<evidence type="ECO:0000256" key="1">
    <source>
        <dbReference type="ARBA" id="ARBA00004141"/>
    </source>
</evidence>
<protein>
    <recommendedName>
        <fullName evidence="7">Major facilitator superfamily (MFS) profile domain-containing protein</fullName>
    </recommendedName>
</protein>
<name>A0A8S2T5E3_9BILA</name>
<feature type="non-terminal residue" evidence="8">
    <location>
        <position position="152"/>
    </location>
</feature>
<dbReference type="GO" id="GO:0016020">
    <property type="term" value="C:membrane"/>
    <property type="evidence" value="ECO:0007669"/>
    <property type="project" value="UniProtKB-SubCell"/>
</dbReference>
<evidence type="ECO:0000313" key="9">
    <source>
        <dbReference type="Proteomes" id="UP000682733"/>
    </source>
</evidence>
<accession>A0A8S2T5E3</accession>
<evidence type="ECO:0000259" key="7">
    <source>
        <dbReference type="PROSITE" id="PS50850"/>
    </source>
</evidence>
<dbReference type="InterPro" id="IPR036259">
    <property type="entry name" value="MFS_trans_sf"/>
</dbReference>
<keyword evidence="4 6" id="KW-1133">Transmembrane helix</keyword>
<evidence type="ECO:0000256" key="6">
    <source>
        <dbReference type="SAM" id="Phobius"/>
    </source>
</evidence>
<dbReference type="Gene3D" id="1.20.1250.20">
    <property type="entry name" value="MFS general substrate transporter like domains"/>
    <property type="match status" value="1"/>
</dbReference>
<reference evidence="8" key="1">
    <citation type="submission" date="2021-02" db="EMBL/GenBank/DDBJ databases">
        <authorList>
            <person name="Nowell W R."/>
        </authorList>
    </citation>
    <scope>NUCLEOTIDE SEQUENCE</scope>
</reference>
<dbReference type="Pfam" id="PF00083">
    <property type="entry name" value="Sugar_tr"/>
    <property type="match status" value="1"/>
</dbReference>
<evidence type="ECO:0000256" key="3">
    <source>
        <dbReference type="ARBA" id="ARBA00022692"/>
    </source>
</evidence>
<dbReference type="InterPro" id="IPR050360">
    <property type="entry name" value="MFS_Sugar_Transporters"/>
</dbReference>
<proteinExistence type="inferred from homology"/>
<gene>
    <name evidence="8" type="ORF">TMI583_LOCUS35578</name>
</gene>
<dbReference type="InterPro" id="IPR005828">
    <property type="entry name" value="MFS_sugar_transport-like"/>
</dbReference>
<dbReference type="InterPro" id="IPR020846">
    <property type="entry name" value="MFS_dom"/>
</dbReference>
<evidence type="ECO:0000256" key="4">
    <source>
        <dbReference type="ARBA" id="ARBA00022989"/>
    </source>
</evidence>
<comment type="subcellular location">
    <subcellularLocation>
        <location evidence="1">Membrane</location>
        <topology evidence="1">Multi-pass membrane protein</topology>
    </subcellularLocation>
</comment>
<dbReference type="PROSITE" id="PS50850">
    <property type="entry name" value="MFS"/>
    <property type="match status" value="1"/>
</dbReference>
<evidence type="ECO:0000256" key="5">
    <source>
        <dbReference type="ARBA" id="ARBA00023136"/>
    </source>
</evidence>
<dbReference type="SUPFAM" id="SSF103473">
    <property type="entry name" value="MFS general substrate transporter"/>
    <property type="match status" value="1"/>
</dbReference>
<evidence type="ECO:0000313" key="8">
    <source>
        <dbReference type="EMBL" id="CAF4241821.1"/>
    </source>
</evidence>
<sequence length="152" mass="16119">GSLMRSSNAQVYIIGCFAAIGGLLFGYDIGVISGVLTIRDFITTFGDQDDVQRQTLRDETTGSIVGILQAGCFIGALCTGQAADRLSRKYSIVVFSIIFTIGAILQGVAVHLAMLLVDRFIAGLAVGAISMLVPVYQSELASKEVRGRLISL</sequence>
<dbReference type="GO" id="GO:0005351">
    <property type="term" value="F:carbohydrate:proton symporter activity"/>
    <property type="evidence" value="ECO:0007669"/>
    <property type="project" value="TreeGrafter"/>
</dbReference>
<keyword evidence="3 6" id="KW-0812">Transmembrane</keyword>
<feature type="transmembrane region" description="Helical" evidence="6">
    <location>
        <begin position="120"/>
        <end position="136"/>
    </location>
</feature>
<dbReference type="Proteomes" id="UP000682733">
    <property type="component" value="Unassembled WGS sequence"/>
</dbReference>
<organism evidence="8 9">
    <name type="scientific">Didymodactylos carnosus</name>
    <dbReference type="NCBI Taxonomy" id="1234261"/>
    <lineage>
        <taxon>Eukaryota</taxon>
        <taxon>Metazoa</taxon>
        <taxon>Spiralia</taxon>
        <taxon>Gnathifera</taxon>
        <taxon>Rotifera</taxon>
        <taxon>Eurotatoria</taxon>
        <taxon>Bdelloidea</taxon>
        <taxon>Philodinida</taxon>
        <taxon>Philodinidae</taxon>
        <taxon>Didymodactylos</taxon>
    </lineage>
</organism>
<feature type="transmembrane region" description="Helical" evidence="6">
    <location>
        <begin position="62"/>
        <end position="80"/>
    </location>
</feature>